<feature type="transmembrane region" description="Helical" evidence="1">
    <location>
        <begin position="40"/>
        <end position="63"/>
    </location>
</feature>
<sequence>MFTKGSEMGRHLGLFGSVFFDAHETSSGFIMVGFGLQNPWILTLIFLVLFVFSLVFFIILSALQKRKKMLEALSKNKI</sequence>
<evidence type="ECO:0000313" key="3">
    <source>
        <dbReference type="Proteomes" id="UP000001453"/>
    </source>
</evidence>
<proteinExistence type="predicted"/>
<keyword evidence="1" id="KW-0472">Membrane</keyword>
<dbReference type="OrthoDB" id="5197660at2"/>
<keyword evidence="1" id="KW-1133">Transmembrane helix</keyword>
<dbReference type="GeneID" id="45577401"/>
<evidence type="ECO:0000256" key="1">
    <source>
        <dbReference type="SAM" id="Phobius"/>
    </source>
</evidence>
<dbReference type="RefSeq" id="WP_013399377.1">
    <property type="nucleotide sequence ID" value="NC_014644.1"/>
</dbReference>
<accession>E3D7U3</accession>
<dbReference type="EMBL" id="CP002104">
    <property type="protein sequence ID" value="ADP38251.1"/>
    <property type="molecule type" value="Genomic_DNA"/>
</dbReference>
<reference evidence="2 3" key="1">
    <citation type="journal article" date="2010" name="PLoS ONE">
        <title>Comparative genomics of Gardnerella vaginalis strains reveals substantial differences in metabolic and virulence potential.</title>
        <authorList>
            <person name="Yeoman C.J."/>
            <person name="Yildirim S."/>
            <person name="Thomas S.M."/>
            <person name="Durkin A.S."/>
            <person name="Torralba M."/>
            <person name="Sutton G."/>
            <person name="Buhay C.J."/>
            <person name="Ding Y."/>
            <person name="Dugan-Rocha S.P."/>
            <person name="Muzny D.M."/>
            <person name="Qin X."/>
            <person name="Gibbs R.A."/>
            <person name="Leigh S.R."/>
            <person name="Stumpf R."/>
            <person name="White B.A."/>
            <person name="Highlander S.K."/>
            <person name="Nelson K.E."/>
            <person name="Wilson B.A."/>
        </authorList>
    </citation>
    <scope>NUCLEOTIDE SEQUENCE [LARGE SCALE GENOMIC DNA]</scope>
    <source>
        <strain evidence="3">ATCC 14019 / 317</strain>
    </source>
</reference>
<dbReference type="KEGG" id="gvg:HMPREF0421_20165"/>
<protein>
    <submittedName>
        <fullName evidence="2">Uncharacterized protein</fullName>
    </submittedName>
</protein>
<name>E3D7U3_GARV3</name>
<dbReference type="AlphaFoldDB" id="E3D7U3"/>
<organism evidence="2 3">
    <name type="scientific">Gardnerella vaginalis (strain ATCC 14019 / 317)</name>
    <dbReference type="NCBI Taxonomy" id="525284"/>
    <lineage>
        <taxon>Bacteria</taxon>
        <taxon>Bacillati</taxon>
        <taxon>Actinomycetota</taxon>
        <taxon>Actinomycetes</taxon>
        <taxon>Bifidobacteriales</taxon>
        <taxon>Bifidobacteriaceae</taxon>
        <taxon>Gardnerella</taxon>
    </lineage>
</organism>
<gene>
    <name evidence="2" type="ordered locus">HMPREF0421_20165</name>
</gene>
<dbReference type="HOGENOM" id="CLU_176908_0_0_11"/>
<keyword evidence="1" id="KW-0812">Transmembrane</keyword>
<dbReference type="Proteomes" id="UP000001453">
    <property type="component" value="Chromosome"/>
</dbReference>
<evidence type="ECO:0000313" key="2">
    <source>
        <dbReference type="EMBL" id="ADP38251.1"/>
    </source>
</evidence>